<accession>A0A7V8JTM6</accession>
<dbReference type="Gene3D" id="1.10.10.60">
    <property type="entry name" value="Homeodomain-like"/>
    <property type="match status" value="2"/>
</dbReference>
<evidence type="ECO:0000313" key="5">
    <source>
        <dbReference type="EMBL" id="KAF1042138.1"/>
    </source>
</evidence>
<evidence type="ECO:0000256" key="3">
    <source>
        <dbReference type="ARBA" id="ARBA00023163"/>
    </source>
</evidence>
<keyword evidence="2" id="KW-0238">DNA-binding</keyword>
<dbReference type="PANTHER" id="PTHR46796:SF2">
    <property type="entry name" value="TRANSCRIPTIONAL REGULATORY PROTEIN"/>
    <property type="match status" value="1"/>
</dbReference>
<sequence>MATLPSHPLHAPARPAELHLRSYRDESLAHSHDFPQLVLPLSGRLALDIAGRQGLADAATGAFVAPGATHATSAAGANCSLVLDLSPAMMNAQLLEQLALRPFVPLSQATGKLVDFMALMLEQHQQLALTQLQHWVPLLLDTLALAAPRPQSRLHVLMARIEAEPGLPWSVTDMAAAASISTSRLHEWFQEEIGASPRAWLAEVRVRQACRLLRGTAQPLAEIAQRCGYADQSALANAMRKLRGTTPSSYRKATDD</sequence>
<dbReference type="SMART" id="SM00342">
    <property type="entry name" value="HTH_ARAC"/>
    <property type="match status" value="1"/>
</dbReference>
<keyword evidence="1" id="KW-0805">Transcription regulation</keyword>
<evidence type="ECO:0000313" key="6">
    <source>
        <dbReference type="Proteomes" id="UP000462435"/>
    </source>
</evidence>
<dbReference type="InterPro" id="IPR009057">
    <property type="entry name" value="Homeodomain-like_sf"/>
</dbReference>
<feature type="domain" description="HTH araC/xylS-type" evidence="4">
    <location>
        <begin position="155"/>
        <end position="253"/>
    </location>
</feature>
<evidence type="ECO:0000256" key="1">
    <source>
        <dbReference type="ARBA" id="ARBA00023015"/>
    </source>
</evidence>
<protein>
    <submittedName>
        <fullName evidence="5">Exoenzyme S synthesis regulatory protein ExsA</fullName>
    </submittedName>
</protein>
<proteinExistence type="predicted"/>
<gene>
    <name evidence="5" type="primary">exsA_2</name>
    <name evidence="5" type="ORF">GAK35_02881</name>
</gene>
<dbReference type="GO" id="GO:0043565">
    <property type="term" value="F:sequence-specific DNA binding"/>
    <property type="evidence" value="ECO:0007669"/>
    <property type="project" value="InterPro"/>
</dbReference>
<evidence type="ECO:0000256" key="2">
    <source>
        <dbReference type="ARBA" id="ARBA00023125"/>
    </source>
</evidence>
<name>A0A7V8JTM6_9BURK</name>
<organism evidence="5 6">
    <name type="scientific">Herbaspirillum frisingense</name>
    <dbReference type="NCBI Taxonomy" id="92645"/>
    <lineage>
        <taxon>Bacteria</taxon>
        <taxon>Pseudomonadati</taxon>
        <taxon>Pseudomonadota</taxon>
        <taxon>Betaproteobacteria</taxon>
        <taxon>Burkholderiales</taxon>
        <taxon>Oxalobacteraceae</taxon>
        <taxon>Herbaspirillum</taxon>
    </lineage>
</organism>
<dbReference type="InterPro" id="IPR018060">
    <property type="entry name" value="HTH_AraC"/>
</dbReference>
<dbReference type="SUPFAM" id="SSF46689">
    <property type="entry name" value="Homeodomain-like"/>
    <property type="match status" value="2"/>
</dbReference>
<dbReference type="AlphaFoldDB" id="A0A7V8JTM6"/>
<dbReference type="InterPro" id="IPR050204">
    <property type="entry name" value="AraC_XylS_family_regulators"/>
</dbReference>
<dbReference type="PROSITE" id="PS01124">
    <property type="entry name" value="HTH_ARAC_FAMILY_2"/>
    <property type="match status" value="1"/>
</dbReference>
<reference evidence="6" key="1">
    <citation type="journal article" date="2020" name="MBio">
        <title>Horizontal gene transfer to a defensive symbiont with a reduced genome amongst a multipartite beetle microbiome.</title>
        <authorList>
            <person name="Waterworth S.C."/>
            <person name="Florez L.V."/>
            <person name="Rees E.R."/>
            <person name="Hertweck C."/>
            <person name="Kaltenpoth M."/>
            <person name="Kwan J.C."/>
        </authorList>
    </citation>
    <scope>NUCLEOTIDE SEQUENCE [LARGE SCALE GENOMIC DNA]</scope>
</reference>
<dbReference type="Pfam" id="PF12833">
    <property type="entry name" value="HTH_18"/>
    <property type="match status" value="1"/>
</dbReference>
<dbReference type="EMBL" id="WNDX01000093">
    <property type="protein sequence ID" value="KAF1042138.1"/>
    <property type="molecule type" value="Genomic_DNA"/>
</dbReference>
<dbReference type="GO" id="GO:0003700">
    <property type="term" value="F:DNA-binding transcription factor activity"/>
    <property type="evidence" value="ECO:0007669"/>
    <property type="project" value="InterPro"/>
</dbReference>
<keyword evidence="3" id="KW-0804">Transcription</keyword>
<comment type="caution">
    <text evidence="5">The sequence shown here is derived from an EMBL/GenBank/DDBJ whole genome shotgun (WGS) entry which is preliminary data.</text>
</comment>
<dbReference type="Proteomes" id="UP000462435">
    <property type="component" value="Unassembled WGS sequence"/>
</dbReference>
<dbReference type="PANTHER" id="PTHR46796">
    <property type="entry name" value="HTH-TYPE TRANSCRIPTIONAL ACTIVATOR RHAS-RELATED"/>
    <property type="match status" value="1"/>
</dbReference>
<evidence type="ECO:0000259" key="4">
    <source>
        <dbReference type="PROSITE" id="PS01124"/>
    </source>
</evidence>